<gene>
    <name evidence="1" type="ORF">BpHYR1_046356</name>
</gene>
<proteinExistence type="predicted"/>
<accession>A0A3M7RG95</accession>
<name>A0A3M7RG95_BRAPC</name>
<keyword evidence="2" id="KW-1185">Reference proteome</keyword>
<organism evidence="1 2">
    <name type="scientific">Brachionus plicatilis</name>
    <name type="common">Marine rotifer</name>
    <name type="synonym">Brachionus muelleri</name>
    <dbReference type="NCBI Taxonomy" id="10195"/>
    <lineage>
        <taxon>Eukaryota</taxon>
        <taxon>Metazoa</taxon>
        <taxon>Spiralia</taxon>
        <taxon>Gnathifera</taxon>
        <taxon>Rotifera</taxon>
        <taxon>Eurotatoria</taxon>
        <taxon>Monogononta</taxon>
        <taxon>Pseudotrocha</taxon>
        <taxon>Ploima</taxon>
        <taxon>Brachionidae</taxon>
        <taxon>Brachionus</taxon>
    </lineage>
</organism>
<dbReference type="AlphaFoldDB" id="A0A3M7RG95"/>
<protein>
    <submittedName>
        <fullName evidence="1">Uncharacterized protein</fullName>
    </submittedName>
</protein>
<evidence type="ECO:0000313" key="1">
    <source>
        <dbReference type="EMBL" id="RNA22517.1"/>
    </source>
</evidence>
<comment type="caution">
    <text evidence="1">The sequence shown here is derived from an EMBL/GenBank/DDBJ whole genome shotgun (WGS) entry which is preliminary data.</text>
</comment>
<dbReference type="EMBL" id="REGN01003438">
    <property type="protein sequence ID" value="RNA22517.1"/>
    <property type="molecule type" value="Genomic_DNA"/>
</dbReference>
<evidence type="ECO:0000313" key="2">
    <source>
        <dbReference type="Proteomes" id="UP000276133"/>
    </source>
</evidence>
<sequence length="185" mass="20973">MISQEKNRIKTFLSPFPSQLRLGLPFPSPLYLGLPFTSPLCSNSPLKTPLNSEAPCIYLLPLPSPEFFSVPTFVSDYCHRLYLRSVRCHSRSSTSPFTFLRFVDFFLEPSDLNSIIYGSDGSRSSKGTDKGDKRISNGNFEKLHCSNLTICPPVTHIKINTVRSLNISRMNNLRINVIKNVIKMW</sequence>
<dbReference type="Proteomes" id="UP000276133">
    <property type="component" value="Unassembled WGS sequence"/>
</dbReference>
<reference evidence="1 2" key="1">
    <citation type="journal article" date="2018" name="Sci. Rep.">
        <title>Genomic signatures of local adaptation to the degree of environmental predictability in rotifers.</title>
        <authorList>
            <person name="Franch-Gras L."/>
            <person name="Hahn C."/>
            <person name="Garcia-Roger E.M."/>
            <person name="Carmona M.J."/>
            <person name="Serra M."/>
            <person name="Gomez A."/>
        </authorList>
    </citation>
    <scope>NUCLEOTIDE SEQUENCE [LARGE SCALE GENOMIC DNA]</scope>
    <source>
        <strain evidence="1">HYR1</strain>
    </source>
</reference>